<feature type="domain" description="N-acetyltransferase" evidence="1">
    <location>
        <begin position="141"/>
        <end position="274"/>
    </location>
</feature>
<dbReference type="Pfam" id="PF12746">
    <property type="entry name" value="GNAT_acetyltran"/>
    <property type="match status" value="1"/>
</dbReference>
<dbReference type="GO" id="GO:0016747">
    <property type="term" value="F:acyltransferase activity, transferring groups other than amino-acyl groups"/>
    <property type="evidence" value="ECO:0007669"/>
    <property type="project" value="InterPro"/>
</dbReference>
<dbReference type="KEGG" id="medw:NCTC10132_00861"/>
<sequence length="274" mass="31796">MKKIALAKESQKQKILDFLYKKDPIQYLFLISDIEQFGLQSEIHNTYVLNAPHSFDAIVMSFYNNLLIFKKDEARISHDFLTNIIKEKSIKNVIYASNYYNEFKYFAKKNDLNIKVHKEFILSLNQKDFYSNNYLDNLKSIKIIQEDLQGIIDSRSKIKEFENLSAQALDINFLKDSFEKGYYKGFIIKDNNQVVSHASTSAKVDGVAMVGGVFTLDSHRQKGYAYDCVVNLCDNLLCDKITPVLFFDNPNAGKMYYKIGFKDYSKIYVTEIID</sequence>
<dbReference type="AlphaFoldDB" id="A0A3B0PS75"/>
<dbReference type="OrthoDB" id="248489at2"/>
<dbReference type="Gene3D" id="3.40.630.30">
    <property type="match status" value="1"/>
</dbReference>
<keyword evidence="3" id="KW-1185">Reference proteome</keyword>
<dbReference type="EMBL" id="LS991951">
    <property type="protein sequence ID" value="SYV97495.1"/>
    <property type="molecule type" value="Genomic_DNA"/>
</dbReference>
<evidence type="ECO:0000313" key="2">
    <source>
        <dbReference type="EMBL" id="SYV97495.1"/>
    </source>
</evidence>
<reference evidence="3" key="1">
    <citation type="submission" date="2018-06" db="EMBL/GenBank/DDBJ databases">
        <authorList>
            <consortium name="Pathogen Informatics"/>
        </authorList>
    </citation>
    <scope>NUCLEOTIDE SEQUENCE [LARGE SCALE GENOMIC DNA]</scope>
    <source>
        <strain evidence="3">NCTC10132</strain>
    </source>
</reference>
<gene>
    <name evidence="2" type="ORF">NCTC10132_00861</name>
</gene>
<dbReference type="InterPro" id="IPR027365">
    <property type="entry name" value="GNAT_acetyltra_YdfB-like"/>
</dbReference>
<name>A0A3B0PS75_9BACT</name>
<evidence type="ECO:0000313" key="3">
    <source>
        <dbReference type="Proteomes" id="UP000257559"/>
    </source>
</evidence>
<accession>A0A3B0PS75</accession>
<dbReference type="InterPro" id="IPR000182">
    <property type="entry name" value="GNAT_dom"/>
</dbReference>
<organism evidence="2 3">
    <name type="scientific">Mycoplasmopsis edwardii</name>
    <dbReference type="NCBI Taxonomy" id="53558"/>
    <lineage>
        <taxon>Bacteria</taxon>
        <taxon>Bacillati</taxon>
        <taxon>Mycoplasmatota</taxon>
        <taxon>Mycoplasmoidales</taxon>
        <taxon>Metamycoplasmataceae</taxon>
        <taxon>Mycoplasmopsis</taxon>
    </lineage>
</organism>
<protein>
    <submittedName>
        <fullName evidence="2">Acetyltransferase</fullName>
    </submittedName>
</protein>
<dbReference type="RefSeq" id="WP_117275415.1">
    <property type="nucleotide sequence ID" value="NZ_LS991951.1"/>
</dbReference>
<dbReference type="PROSITE" id="PS51186">
    <property type="entry name" value="GNAT"/>
    <property type="match status" value="1"/>
</dbReference>
<dbReference type="InterPro" id="IPR016181">
    <property type="entry name" value="Acyl_CoA_acyltransferase"/>
</dbReference>
<dbReference type="Proteomes" id="UP000257559">
    <property type="component" value="Chromosome"/>
</dbReference>
<keyword evidence="2" id="KW-0808">Transferase</keyword>
<dbReference type="SUPFAM" id="SSF55729">
    <property type="entry name" value="Acyl-CoA N-acyltransferases (Nat)"/>
    <property type="match status" value="1"/>
</dbReference>
<proteinExistence type="predicted"/>
<evidence type="ECO:0000259" key="1">
    <source>
        <dbReference type="PROSITE" id="PS51186"/>
    </source>
</evidence>